<dbReference type="Gene3D" id="1.10.1740.10">
    <property type="match status" value="1"/>
</dbReference>
<feature type="domain" description="RNA polymerase sigma-70 region 2" evidence="7">
    <location>
        <begin position="23"/>
        <end position="89"/>
    </location>
</feature>
<evidence type="ECO:0000256" key="3">
    <source>
        <dbReference type="ARBA" id="ARBA00023082"/>
    </source>
</evidence>
<dbReference type="GO" id="GO:0003677">
    <property type="term" value="F:DNA binding"/>
    <property type="evidence" value="ECO:0007669"/>
    <property type="project" value="UniProtKB-KW"/>
</dbReference>
<organism evidence="9 10">
    <name type="scientific">Anaerobaca lacustris</name>
    <dbReference type="NCBI Taxonomy" id="3044600"/>
    <lineage>
        <taxon>Bacteria</taxon>
        <taxon>Pseudomonadati</taxon>
        <taxon>Planctomycetota</taxon>
        <taxon>Phycisphaerae</taxon>
        <taxon>Sedimentisphaerales</taxon>
        <taxon>Anaerobacaceae</taxon>
        <taxon>Anaerobaca</taxon>
    </lineage>
</organism>
<dbReference type="NCBIfam" id="TIGR02937">
    <property type="entry name" value="sigma70-ECF"/>
    <property type="match status" value="1"/>
</dbReference>
<dbReference type="InterPro" id="IPR013324">
    <property type="entry name" value="RNA_pol_sigma_r3/r4-like"/>
</dbReference>
<comment type="caution">
    <text evidence="9">The sequence shown here is derived from an EMBL/GenBank/DDBJ whole genome shotgun (WGS) entry which is preliminary data.</text>
</comment>
<dbReference type="EMBL" id="JASCXX010000025">
    <property type="protein sequence ID" value="MDI6450855.1"/>
    <property type="molecule type" value="Genomic_DNA"/>
</dbReference>
<dbReference type="Gene3D" id="1.10.10.10">
    <property type="entry name" value="Winged helix-like DNA-binding domain superfamily/Winged helix DNA-binding domain"/>
    <property type="match status" value="1"/>
</dbReference>
<evidence type="ECO:0000256" key="4">
    <source>
        <dbReference type="ARBA" id="ARBA00023125"/>
    </source>
</evidence>
<dbReference type="SUPFAM" id="SSF88659">
    <property type="entry name" value="Sigma3 and sigma4 domains of RNA polymerase sigma factors"/>
    <property type="match status" value="1"/>
</dbReference>
<feature type="domain" description="RNA polymerase sigma factor 70 region 4 type 2" evidence="8">
    <location>
        <begin position="120"/>
        <end position="171"/>
    </location>
</feature>
<dbReference type="GO" id="GO:0006352">
    <property type="term" value="P:DNA-templated transcription initiation"/>
    <property type="evidence" value="ECO:0007669"/>
    <property type="project" value="InterPro"/>
</dbReference>
<dbReference type="PANTHER" id="PTHR43133">
    <property type="entry name" value="RNA POLYMERASE ECF-TYPE SIGMA FACTO"/>
    <property type="match status" value="1"/>
</dbReference>
<name>A0AAW6TZ02_9BACT</name>
<keyword evidence="5" id="KW-0804">Transcription</keyword>
<accession>A0AAW6TZ02</accession>
<dbReference type="InterPro" id="IPR036388">
    <property type="entry name" value="WH-like_DNA-bd_sf"/>
</dbReference>
<keyword evidence="10" id="KW-1185">Reference proteome</keyword>
<evidence type="ECO:0000259" key="7">
    <source>
        <dbReference type="Pfam" id="PF04542"/>
    </source>
</evidence>
<dbReference type="SUPFAM" id="SSF88946">
    <property type="entry name" value="Sigma2 domain of RNA polymerase sigma factors"/>
    <property type="match status" value="1"/>
</dbReference>
<evidence type="ECO:0000256" key="2">
    <source>
        <dbReference type="ARBA" id="ARBA00023015"/>
    </source>
</evidence>
<dbReference type="AlphaFoldDB" id="A0AAW6TZ02"/>
<dbReference type="InterPro" id="IPR014284">
    <property type="entry name" value="RNA_pol_sigma-70_dom"/>
</dbReference>
<comment type="similarity">
    <text evidence="1">Belongs to the sigma-70 factor family. ECF subfamily.</text>
</comment>
<evidence type="ECO:0000256" key="6">
    <source>
        <dbReference type="SAM" id="MobiDB-lite"/>
    </source>
</evidence>
<gene>
    <name evidence="9" type="ORF">QJ522_17480</name>
</gene>
<dbReference type="InterPro" id="IPR013249">
    <property type="entry name" value="RNA_pol_sigma70_r4_t2"/>
</dbReference>
<protein>
    <submittedName>
        <fullName evidence="9">Sigma-70 family RNA polymerase sigma factor</fullName>
    </submittedName>
</protein>
<dbReference type="InterPro" id="IPR007627">
    <property type="entry name" value="RNA_pol_sigma70_r2"/>
</dbReference>
<feature type="compositionally biased region" description="Basic residues" evidence="6">
    <location>
        <begin position="82"/>
        <end position="91"/>
    </location>
</feature>
<keyword evidence="2" id="KW-0805">Transcription regulation</keyword>
<feature type="region of interest" description="Disordered" evidence="6">
    <location>
        <begin position="82"/>
        <end position="101"/>
    </location>
</feature>
<evidence type="ECO:0000256" key="1">
    <source>
        <dbReference type="ARBA" id="ARBA00010641"/>
    </source>
</evidence>
<evidence type="ECO:0000259" key="8">
    <source>
        <dbReference type="Pfam" id="PF08281"/>
    </source>
</evidence>
<dbReference type="Pfam" id="PF04542">
    <property type="entry name" value="Sigma70_r2"/>
    <property type="match status" value="1"/>
</dbReference>
<evidence type="ECO:0000313" key="9">
    <source>
        <dbReference type="EMBL" id="MDI6450855.1"/>
    </source>
</evidence>
<dbReference type="PANTHER" id="PTHR43133:SF8">
    <property type="entry name" value="RNA POLYMERASE SIGMA FACTOR HI_1459-RELATED"/>
    <property type="match status" value="1"/>
</dbReference>
<dbReference type="InterPro" id="IPR013325">
    <property type="entry name" value="RNA_pol_sigma_r2"/>
</dbReference>
<dbReference type="InterPro" id="IPR039425">
    <property type="entry name" value="RNA_pol_sigma-70-like"/>
</dbReference>
<dbReference type="Proteomes" id="UP001431776">
    <property type="component" value="Unassembled WGS sequence"/>
</dbReference>
<evidence type="ECO:0000256" key="5">
    <source>
        <dbReference type="ARBA" id="ARBA00023163"/>
    </source>
</evidence>
<sequence>MVEERLLILRFKRGSPQALRRIYDKYKVQMLKLATVLLGDGNAAEDIVHDVFVSFAGSAERIRLTGSLRSYLTTSVVNRVRNHRRNNRRHGGISLEGASLPASGGPGPAQWAILSEQLALLAEAMQQLPYEQREAVSLRMEMDMSFRQIAAVQRVPLNTAKGRYRYAMERLRSLLESEVQRCDPQTT</sequence>
<dbReference type="Pfam" id="PF08281">
    <property type="entry name" value="Sigma70_r4_2"/>
    <property type="match status" value="1"/>
</dbReference>
<proteinExistence type="inferred from homology"/>
<keyword evidence="3" id="KW-0731">Sigma factor</keyword>
<dbReference type="GO" id="GO:0016987">
    <property type="term" value="F:sigma factor activity"/>
    <property type="evidence" value="ECO:0007669"/>
    <property type="project" value="UniProtKB-KW"/>
</dbReference>
<reference evidence="9" key="1">
    <citation type="submission" date="2023-05" db="EMBL/GenBank/DDBJ databases">
        <title>Anaerotaeda fermentans gen. nov., sp. nov., a novel anaerobic planctomycete of the new family within the order Sedimentisphaerales isolated from Taman Peninsula, Russia.</title>
        <authorList>
            <person name="Khomyakova M.A."/>
            <person name="Merkel A.Y."/>
            <person name="Slobodkin A.I."/>
        </authorList>
    </citation>
    <scope>NUCLEOTIDE SEQUENCE</scope>
    <source>
        <strain evidence="9">M17dextr</strain>
    </source>
</reference>
<keyword evidence="4" id="KW-0238">DNA-binding</keyword>
<evidence type="ECO:0000313" key="10">
    <source>
        <dbReference type="Proteomes" id="UP001431776"/>
    </source>
</evidence>
<dbReference type="RefSeq" id="WP_349246264.1">
    <property type="nucleotide sequence ID" value="NZ_JASCXX010000025.1"/>
</dbReference>